<sequence length="288" mass="32791">MLTREQEKPHTITRVLNHNVVLAEEPVSRQEIVLFGKGIGFGAKPGNTILPHDARVEKRFRLENESHQQQYQTVLSQVDPAVVGIAEEIIALIAKEITPKLNEHIHVALPDHIQFAIYRLRNGMEIVNPFLFEIQTLYSKEFALAKRAADMIKSSFSLDIPESEIGFLALHIHSAISYMPVNKAVQFTNLITELVGIIEERTGKTIERSTVDYVRLITHLRYACERIRQQKSIQNPLLDRVKATIPDSYELAEELARHIASRLDSPVPDDEVGYMAMHVFRLTNQPTE</sequence>
<dbReference type="InterPro" id="IPR011608">
    <property type="entry name" value="PRD"/>
</dbReference>
<evidence type="ECO:0000313" key="3">
    <source>
        <dbReference type="EMBL" id="EMT50118.1"/>
    </source>
</evidence>
<dbReference type="Pfam" id="PF03123">
    <property type="entry name" value="CAT_RBD"/>
    <property type="match status" value="1"/>
</dbReference>
<dbReference type="Proteomes" id="UP000012081">
    <property type="component" value="Unassembled WGS sequence"/>
</dbReference>
<dbReference type="EMBL" id="APBN01000021">
    <property type="protein sequence ID" value="EMT50118.1"/>
    <property type="molecule type" value="Genomic_DNA"/>
</dbReference>
<dbReference type="Gene3D" id="1.10.1790.10">
    <property type="entry name" value="PRD domain"/>
    <property type="match status" value="2"/>
</dbReference>
<evidence type="ECO:0000256" key="1">
    <source>
        <dbReference type="ARBA" id="ARBA00022737"/>
    </source>
</evidence>
<evidence type="ECO:0000259" key="2">
    <source>
        <dbReference type="PROSITE" id="PS51372"/>
    </source>
</evidence>
<feature type="domain" description="PRD" evidence="2">
    <location>
        <begin position="184"/>
        <end position="288"/>
    </location>
</feature>
<dbReference type="Pfam" id="PF00874">
    <property type="entry name" value="PRD"/>
    <property type="match status" value="2"/>
</dbReference>
<reference evidence="3 4" key="1">
    <citation type="submission" date="2013-03" db="EMBL/GenBank/DDBJ databases">
        <title>Assembly of a new bacterial strain Brevibacillus borstelensis AK1.</title>
        <authorList>
            <person name="Rajan I."/>
            <person name="PoliReddy D."/>
            <person name="Sugumar T."/>
            <person name="Rathinam K."/>
            <person name="Alqarawi S."/>
            <person name="Khalil A.B."/>
            <person name="Sivakumar N."/>
        </authorList>
    </citation>
    <scope>NUCLEOTIDE SEQUENCE [LARGE SCALE GENOMIC DNA]</scope>
    <source>
        <strain evidence="3 4">AK1</strain>
    </source>
</reference>
<dbReference type="PROSITE" id="PS51372">
    <property type="entry name" value="PRD_2"/>
    <property type="match status" value="2"/>
</dbReference>
<evidence type="ECO:0000313" key="4">
    <source>
        <dbReference type="Proteomes" id="UP000012081"/>
    </source>
</evidence>
<dbReference type="STRING" id="1300222.I532_24241"/>
<comment type="caution">
    <text evidence="3">The sequence shown here is derived from an EMBL/GenBank/DDBJ whole genome shotgun (WGS) entry which is preliminary data.</text>
</comment>
<gene>
    <name evidence="3" type="ORF">I532_24241</name>
</gene>
<dbReference type="SMART" id="SM01061">
    <property type="entry name" value="CAT_RBD"/>
    <property type="match status" value="1"/>
</dbReference>
<organism evidence="3 4">
    <name type="scientific">Brevibacillus borstelensis AK1</name>
    <dbReference type="NCBI Taxonomy" id="1300222"/>
    <lineage>
        <taxon>Bacteria</taxon>
        <taxon>Bacillati</taxon>
        <taxon>Bacillota</taxon>
        <taxon>Bacilli</taxon>
        <taxon>Bacillales</taxon>
        <taxon>Paenibacillaceae</taxon>
        <taxon>Brevibacillus</taxon>
    </lineage>
</organism>
<dbReference type="PATRIC" id="fig|1300222.3.peg.5092"/>
<feature type="domain" description="PRD" evidence="2">
    <location>
        <begin position="77"/>
        <end position="182"/>
    </location>
</feature>
<keyword evidence="1" id="KW-0677">Repeat</keyword>
<dbReference type="PANTHER" id="PTHR30185">
    <property type="entry name" value="CRYPTIC BETA-GLUCOSIDE BGL OPERON ANTITERMINATOR"/>
    <property type="match status" value="1"/>
</dbReference>
<name>M8D9U2_9BACL</name>
<dbReference type="InterPro" id="IPR036634">
    <property type="entry name" value="PRD_sf"/>
</dbReference>
<dbReference type="AlphaFoldDB" id="M8D9U2"/>
<proteinExistence type="predicted"/>
<dbReference type="Gene3D" id="2.30.24.10">
    <property type="entry name" value="CAT RNA-binding domain"/>
    <property type="match status" value="1"/>
</dbReference>
<dbReference type="NCBIfam" id="NF047357">
    <property type="entry name" value="antiterm_GlcT"/>
    <property type="match status" value="1"/>
</dbReference>
<dbReference type="GO" id="GO:0006355">
    <property type="term" value="P:regulation of DNA-templated transcription"/>
    <property type="evidence" value="ECO:0007669"/>
    <property type="project" value="InterPro"/>
</dbReference>
<dbReference type="InterPro" id="IPR050661">
    <property type="entry name" value="BglG_antiterminators"/>
</dbReference>
<dbReference type="PANTHER" id="PTHR30185:SF16">
    <property type="entry name" value="PROTEIN GLCT"/>
    <property type="match status" value="1"/>
</dbReference>
<protein>
    <submittedName>
        <fullName evidence="3">Transcriptional antiterminator</fullName>
    </submittedName>
</protein>
<dbReference type="SUPFAM" id="SSF50151">
    <property type="entry name" value="SacY-like RNA-binding domain"/>
    <property type="match status" value="1"/>
</dbReference>
<keyword evidence="4" id="KW-1185">Reference proteome</keyword>
<dbReference type="InterPro" id="IPR036650">
    <property type="entry name" value="CAT_RNA-bd_dom_sf"/>
</dbReference>
<dbReference type="InterPro" id="IPR004341">
    <property type="entry name" value="CAT_RNA-bd_dom"/>
</dbReference>
<accession>M8D9U2</accession>
<dbReference type="SUPFAM" id="SSF63520">
    <property type="entry name" value="PTS-regulatory domain, PRD"/>
    <property type="match status" value="2"/>
</dbReference>
<dbReference type="GO" id="GO:0003723">
    <property type="term" value="F:RNA binding"/>
    <property type="evidence" value="ECO:0007669"/>
    <property type="project" value="InterPro"/>
</dbReference>